<organism evidence="1">
    <name type="scientific">marine sediment metagenome</name>
    <dbReference type="NCBI Taxonomy" id="412755"/>
    <lineage>
        <taxon>unclassified sequences</taxon>
        <taxon>metagenomes</taxon>
        <taxon>ecological metagenomes</taxon>
    </lineage>
</organism>
<dbReference type="AlphaFoldDB" id="X0XF24"/>
<gene>
    <name evidence="1" type="ORF">S01H1_62621</name>
</gene>
<protein>
    <submittedName>
        <fullName evidence="1">Uncharacterized protein</fullName>
    </submittedName>
</protein>
<dbReference type="EMBL" id="BARS01041143">
    <property type="protein sequence ID" value="GAG41715.1"/>
    <property type="molecule type" value="Genomic_DNA"/>
</dbReference>
<name>X0XF24_9ZZZZ</name>
<reference evidence="1" key="1">
    <citation type="journal article" date="2014" name="Front. Microbiol.">
        <title>High frequency of phylogenetically diverse reductive dehalogenase-homologous genes in deep subseafloor sedimentary metagenomes.</title>
        <authorList>
            <person name="Kawai M."/>
            <person name="Futagami T."/>
            <person name="Toyoda A."/>
            <person name="Takaki Y."/>
            <person name="Nishi S."/>
            <person name="Hori S."/>
            <person name="Arai W."/>
            <person name="Tsubouchi T."/>
            <person name="Morono Y."/>
            <person name="Uchiyama I."/>
            <person name="Ito T."/>
            <person name="Fujiyama A."/>
            <person name="Inagaki F."/>
            <person name="Takami H."/>
        </authorList>
    </citation>
    <scope>NUCLEOTIDE SEQUENCE</scope>
    <source>
        <strain evidence="1">Expedition CK06-06</strain>
    </source>
</reference>
<feature type="non-terminal residue" evidence="1">
    <location>
        <position position="176"/>
    </location>
</feature>
<sequence>MIGEDDHEGLVCTVIRALLIHSAYDEEINLAMEGGVYGEEKFVDAALYSAGLDSSTKKGSIYLIEEPASFYFSALAWKYYNMKLLKQEGRDFSSLKSDFVGLIVMDDPLTILSCSRALEKNESIKEYKEKNPNMAMSDIDDETFLSFVADLLNEYVAILRTIPEYNINGIFDEGRI</sequence>
<proteinExistence type="predicted"/>
<accession>X0XF24</accession>
<comment type="caution">
    <text evidence="1">The sequence shown here is derived from an EMBL/GenBank/DDBJ whole genome shotgun (WGS) entry which is preliminary data.</text>
</comment>
<evidence type="ECO:0000313" key="1">
    <source>
        <dbReference type="EMBL" id="GAG41715.1"/>
    </source>
</evidence>